<keyword evidence="4" id="KW-1185">Reference proteome</keyword>
<evidence type="ECO:0000313" key="1">
    <source>
        <dbReference type="EMBL" id="GET20307.1"/>
    </source>
</evidence>
<evidence type="ECO:0000313" key="4">
    <source>
        <dbReference type="Proteomes" id="UP000396862"/>
    </source>
</evidence>
<proteinExistence type="predicted"/>
<dbReference type="EMBL" id="PYGC01000001">
    <property type="protein sequence ID" value="PSK85688.1"/>
    <property type="molecule type" value="Genomic_DNA"/>
</dbReference>
<dbReference type="EMBL" id="BLAU01000001">
    <property type="protein sequence ID" value="GET20307.1"/>
    <property type="molecule type" value="Genomic_DNA"/>
</dbReference>
<name>A0A2P8CL28_9BACT</name>
<evidence type="ECO:0000313" key="3">
    <source>
        <dbReference type="Proteomes" id="UP000240621"/>
    </source>
</evidence>
<dbReference type="AlphaFoldDB" id="A0A2P8CL28"/>
<dbReference type="Proteomes" id="UP000240621">
    <property type="component" value="Unassembled WGS sequence"/>
</dbReference>
<reference evidence="1 4" key="2">
    <citation type="submission" date="2019-10" db="EMBL/GenBank/DDBJ databases">
        <title>Prolixibacter strains distinguished by the presence of nitrate reductase genes were adept at nitrate-dependent anaerobic corrosion of metallic iron and carbon steel.</title>
        <authorList>
            <person name="Iino T."/>
            <person name="Shono N."/>
            <person name="Ito K."/>
            <person name="Nakamura R."/>
            <person name="Sueoka K."/>
            <person name="Harayama S."/>
            <person name="Ohkuma M."/>
        </authorList>
    </citation>
    <scope>NUCLEOTIDE SEQUENCE [LARGE SCALE GENOMIC DNA]</scope>
    <source>
        <strain evidence="1 4">MIC1-1</strain>
    </source>
</reference>
<gene>
    <name evidence="2" type="ORF">CLV93_101657</name>
    <name evidence="1" type="ORF">JCM18694_05530</name>
</gene>
<dbReference type="Proteomes" id="UP000396862">
    <property type="component" value="Unassembled WGS sequence"/>
</dbReference>
<sequence length="269" mass="30777">MCSLLRILTRYYCVINHGRLKRKLFLLSVFVLALPGINRAEGWGWSVGGGYSRLDYSHERQSSPAGFYGSSLFPEVSLFKSGERHDDLLRFNVWDFSNWKYSNSHESAPEQKMLKLLIDWEHHRYLTKNENSLFRFYVGPTAGVNYRSWNLNYSGGTDLTYHLAGVRGGAVMGAVVHILPGITADVQTNGRGMVGWYSSSPKYYANSTGVESGFSLGLKAEVGIQLTNRIELCPGWSYIYSRDYNKRYSLMLSEQRWSFSLKFWPFHAK</sequence>
<accession>A0A2P8CL28</accession>
<evidence type="ECO:0000313" key="2">
    <source>
        <dbReference type="EMBL" id="PSK85688.1"/>
    </source>
</evidence>
<reference evidence="2 3" key="1">
    <citation type="submission" date="2018-03" db="EMBL/GenBank/DDBJ databases">
        <title>Genomic Encyclopedia of Archaeal and Bacterial Type Strains, Phase II (KMG-II): from individual species to whole genera.</title>
        <authorList>
            <person name="Goeker M."/>
        </authorList>
    </citation>
    <scope>NUCLEOTIDE SEQUENCE [LARGE SCALE GENOMIC DNA]</scope>
    <source>
        <strain evidence="2 3">DSM 27267</strain>
    </source>
</reference>
<protein>
    <submittedName>
        <fullName evidence="2">Uncharacterized protein</fullName>
    </submittedName>
</protein>
<comment type="caution">
    <text evidence="2">The sequence shown here is derived from an EMBL/GenBank/DDBJ whole genome shotgun (WGS) entry which is preliminary data.</text>
</comment>
<organism evidence="2 3">
    <name type="scientific">Prolixibacter denitrificans</name>
    <dbReference type="NCBI Taxonomy" id="1541063"/>
    <lineage>
        <taxon>Bacteria</taxon>
        <taxon>Pseudomonadati</taxon>
        <taxon>Bacteroidota</taxon>
        <taxon>Bacteroidia</taxon>
        <taxon>Marinilabiliales</taxon>
        <taxon>Prolixibacteraceae</taxon>
        <taxon>Prolixibacter</taxon>
    </lineage>
</organism>